<dbReference type="Proteomes" id="UP000309997">
    <property type="component" value="Unassembled WGS sequence"/>
</dbReference>
<accession>A0ACC4B7P9</accession>
<keyword evidence="2" id="KW-1185">Reference proteome</keyword>
<name>A0ACC4B7P9_POPAL</name>
<proteinExistence type="predicted"/>
<protein>
    <submittedName>
        <fullName evidence="1">Uncharacterized protein</fullName>
    </submittedName>
</protein>
<organism evidence="1 2">
    <name type="scientific">Populus alba</name>
    <name type="common">White poplar</name>
    <dbReference type="NCBI Taxonomy" id="43335"/>
    <lineage>
        <taxon>Eukaryota</taxon>
        <taxon>Viridiplantae</taxon>
        <taxon>Streptophyta</taxon>
        <taxon>Embryophyta</taxon>
        <taxon>Tracheophyta</taxon>
        <taxon>Spermatophyta</taxon>
        <taxon>Magnoliopsida</taxon>
        <taxon>eudicotyledons</taxon>
        <taxon>Gunneridae</taxon>
        <taxon>Pentapetalae</taxon>
        <taxon>rosids</taxon>
        <taxon>fabids</taxon>
        <taxon>Malpighiales</taxon>
        <taxon>Salicaceae</taxon>
        <taxon>Saliceae</taxon>
        <taxon>Populus</taxon>
    </lineage>
</organism>
<reference evidence="1 2" key="1">
    <citation type="journal article" date="2024" name="Plant Biotechnol. J.">
        <title>Genome and CRISPR/Cas9 system of a widespread forest tree (Populus alba) in the world.</title>
        <authorList>
            <person name="Liu Y.J."/>
            <person name="Jiang P.F."/>
            <person name="Han X.M."/>
            <person name="Li X.Y."/>
            <person name="Wang H.M."/>
            <person name="Wang Y.J."/>
            <person name="Wang X.X."/>
            <person name="Zeng Q.Y."/>
        </authorList>
    </citation>
    <scope>NUCLEOTIDE SEQUENCE [LARGE SCALE GENOMIC DNA]</scope>
    <source>
        <strain evidence="2">cv. PAL-ZL1</strain>
    </source>
</reference>
<feature type="non-terminal residue" evidence="1">
    <location>
        <position position="1"/>
    </location>
</feature>
<sequence>LSKSNSLGDEDAGNGAVRPTDSGMSRSKQKNSFSKGCILESPKQKPNSSTQI</sequence>
<evidence type="ECO:0000313" key="1">
    <source>
        <dbReference type="EMBL" id="KAL3574604.1"/>
    </source>
</evidence>
<dbReference type="EMBL" id="RCHU02000013">
    <property type="protein sequence ID" value="KAL3574604.1"/>
    <property type="molecule type" value="Genomic_DNA"/>
</dbReference>
<evidence type="ECO:0000313" key="2">
    <source>
        <dbReference type="Proteomes" id="UP000309997"/>
    </source>
</evidence>
<comment type="caution">
    <text evidence="1">The sequence shown here is derived from an EMBL/GenBank/DDBJ whole genome shotgun (WGS) entry which is preliminary data.</text>
</comment>
<gene>
    <name evidence="1" type="ORF">D5086_025217</name>
</gene>